<proteinExistence type="predicted"/>
<accession>A0ACB7ZUW2</accession>
<keyword evidence="2" id="KW-1185">Reference proteome</keyword>
<gene>
    <name evidence="1" type="ORF">BJ138DRAFT_1233720</name>
</gene>
<name>A0ACB7ZUW2_9AGAM</name>
<sequence>MLNFLNRLTCTYPGCLETFKSQRGRTKHIRTVHARDLAHQDRAEAYVGSANNHNDNPSPRPIDEEVLQHEDEVVMDASNAPAAANELEEENQVRRGMKMQHPYLYGAPCDCDGNILPPGAPPPPRQHPNPDDWSPFADQSQFLLADFVYRKVEMSAPNIDFLMELWAFNVAKYDGTSPFVSHREAYETIDSIRAGDVPWQCLSIDPEEDLPPNAPAWKQNQYQVWYRDPDTVIKTMLDNPDFDGQFDYAPYVYTDSNGHRRWTNVMSGNYAWRQCTTVSVATGHVEYHPLYLSIGNPHNTVRRAHRNAVTPIGFLAIPKSDRKYDGDNEFRTFKRKLYHSSISAILQPLKSGMTTPVVRRCPDGHYRRVVYDLCAFIADYPEQVMLAGIVQNWCAKCTALPENLDGNGGRRTRELTDLLTSTLSSDVLWDQYGIDDDIVPFTNDFPRADIHAILTPDLLHQVIKGTFKDHLVQWTGDYLQSEHGEARANEIMDDIDRRIAATPHFPGLRRFPHGRRFKQWTGDDSKALMKVYLPAIAEYVPMQLVQCLQAFLDFCYLVRRSEIAQDTLTEAERALQRFHETREIFRDSEVRPTGFSLPRQHSLVHYIRLIQEFGAPNGLCSSITESRHITAVKRPWRRSSRFEALGQMLLTNQRLDKLAGARAEFVARGMLPPTHKKPSQKPSTAQAMNVEEDEWIDEPIEGDSVASEVVLAQRPRKEFICTERGYPKELNTLATYVNQPALPILTHQFLFDQLSANDDGDMDNHLTISSPISVFHSAAATFFAPSDISGTQGMRREIIRSTPKWRRKYPRHDCVLIVEDEDPGMRGMVAGRVKLLFSFMHEGITYPCALVDRFSRVGRHPDVATGMWKVKPEMNRQGKRMQSVIHLDVILRSAHLIPVFGDGALPPDFHFSYSLDAFKSYYVNKYADHHSHEVIF</sequence>
<organism evidence="1 2">
    <name type="scientific">Hygrophoropsis aurantiaca</name>
    <dbReference type="NCBI Taxonomy" id="72124"/>
    <lineage>
        <taxon>Eukaryota</taxon>
        <taxon>Fungi</taxon>
        <taxon>Dikarya</taxon>
        <taxon>Basidiomycota</taxon>
        <taxon>Agaricomycotina</taxon>
        <taxon>Agaricomycetes</taxon>
        <taxon>Agaricomycetidae</taxon>
        <taxon>Boletales</taxon>
        <taxon>Coniophorineae</taxon>
        <taxon>Hygrophoropsidaceae</taxon>
        <taxon>Hygrophoropsis</taxon>
    </lineage>
</organism>
<evidence type="ECO:0000313" key="2">
    <source>
        <dbReference type="Proteomes" id="UP000790377"/>
    </source>
</evidence>
<comment type="caution">
    <text evidence="1">The sequence shown here is derived from an EMBL/GenBank/DDBJ whole genome shotgun (WGS) entry which is preliminary data.</text>
</comment>
<reference evidence="1" key="1">
    <citation type="journal article" date="2021" name="New Phytol.">
        <title>Evolutionary innovations through gain and loss of genes in the ectomycorrhizal Boletales.</title>
        <authorList>
            <person name="Wu G."/>
            <person name="Miyauchi S."/>
            <person name="Morin E."/>
            <person name="Kuo A."/>
            <person name="Drula E."/>
            <person name="Varga T."/>
            <person name="Kohler A."/>
            <person name="Feng B."/>
            <person name="Cao Y."/>
            <person name="Lipzen A."/>
            <person name="Daum C."/>
            <person name="Hundley H."/>
            <person name="Pangilinan J."/>
            <person name="Johnson J."/>
            <person name="Barry K."/>
            <person name="LaButti K."/>
            <person name="Ng V."/>
            <person name="Ahrendt S."/>
            <person name="Min B."/>
            <person name="Choi I.G."/>
            <person name="Park H."/>
            <person name="Plett J.M."/>
            <person name="Magnuson J."/>
            <person name="Spatafora J.W."/>
            <person name="Nagy L.G."/>
            <person name="Henrissat B."/>
            <person name="Grigoriev I.V."/>
            <person name="Yang Z.L."/>
            <person name="Xu J."/>
            <person name="Martin F.M."/>
        </authorList>
    </citation>
    <scope>NUCLEOTIDE SEQUENCE</scope>
    <source>
        <strain evidence="1">ATCC 28755</strain>
    </source>
</reference>
<dbReference type="EMBL" id="MU268298">
    <property type="protein sequence ID" value="KAH7905005.1"/>
    <property type="molecule type" value="Genomic_DNA"/>
</dbReference>
<evidence type="ECO:0000313" key="1">
    <source>
        <dbReference type="EMBL" id="KAH7905005.1"/>
    </source>
</evidence>
<dbReference type="Proteomes" id="UP000790377">
    <property type="component" value="Unassembled WGS sequence"/>
</dbReference>
<protein>
    <submittedName>
        <fullName evidence="1">Uncharacterized protein</fullName>
    </submittedName>
</protein>